<feature type="non-terminal residue" evidence="6">
    <location>
        <position position="1"/>
    </location>
</feature>
<proteinExistence type="predicted"/>
<dbReference type="CDD" id="cd19941">
    <property type="entry name" value="TIL"/>
    <property type="match status" value="1"/>
</dbReference>
<dbReference type="Gene3D" id="2.10.25.10">
    <property type="entry name" value="Laminin"/>
    <property type="match status" value="1"/>
</dbReference>
<sequence>MFRCSLFLCAILLLAAAQNDTSIAEEVTIAEPSADEGINPLILSMGINQDQECGANEYFASCGNACEPQCGDDEKGCAEECQLGACHCETGYYRSSFGRCVLPYLCE</sequence>
<keyword evidence="7" id="KW-1185">Reference proteome</keyword>
<evidence type="ECO:0000256" key="3">
    <source>
        <dbReference type="ARBA" id="ARBA00023157"/>
    </source>
</evidence>
<dbReference type="PANTHER" id="PTHR23259:SF69">
    <property type="entry name" value="GEO11767P1-RELATED"/>
    <property type="match status" value="1"/>
</dbReference>
<reference evidence="6" key="1">
    <citation type="submission" date="2023-06" db="EMBL/GenBank/DDBJ databases">
        <authorList>
            <person name="Delattre M."/>
        </authorList>
    </citation>
    <scope>NUCLEOTIDE SEQUENCE</scope>
    <source>
        <strain evidence="6">AF72</strain>
    </source>
</reference>
<dbReference type="AlphaFoldDB" id="A0AA36FS63"/>
<keyword evidence="4" id="KW-0732">Signal</keyword>
<evidence type="ECO:0000259" key="5">
    <source>
        <dbReference type="Pfam" id="PF01826"/>
    </source>
</evidence>
<name>A0AA36FS63_9BILA</name>
<dbReference type="SUPFAM" id="SSF57567">
    <property type="entry name" value="Serine protease inhibitors"/>
    <property type="match status" value="1"/>
</dbReference>
<evidence type="ECO:0000256" key="2">
    <source>
        <dbReference type="ARBA" id="ARBA00022900"/>
    </source>
</evidence>
<dbReference type="GO" id="GO:0004867">
    <property type="term" value="F:serine-type endopeptidase inhibitor activity"/>
    <property type="evidence" value="ECO:0007669"/>
    <property type="project" value="UniProtKB-KW"/>
</dbReference>
<keyword evidence="1" id="KW-0646">Protease inhibitor</keyword>
<dbReference type="InterPro" id="IPR051368">
    <property type="entry name" value="SerProtInhib-TIL_Domain"/>
</dbReference>
<dbReference type="Pfam" id="PF01826">
    <property type="entry name" value="TIL"/>
    <property type="match status" value="1"/>
</dbReference>
<evidence type="ECO:0000313" key="6">
    <source>
        <dbReference type="EMBL" id="CAJ0565388.1"/>
    </source>
</evidence>
<dbReference type="InterPro" id="IPR036084">
    <property type="entry name" value="Ser_inhib-like_sf"/>
</dbReference>
<dbReference type="EMBL" id="CATQJA010001031">
    <property type="protein sequence ID" value="CAJ0565388.1"/>
    <property type="molecule type" value="Genomic_DNA"/>
</dbReference>
<keyword evidence="3" id="KW-1015">Disulfide bond</keyword>
<dbReference type="Proteomes" id="UP001177023">
    <property type="component" value="Unassembled WGS sequence"/>
</dbReference>
<accession>A0AA36FS63</accession>
<keyword evidence="2" id="KW-0722">Serine protease inhibitor</keyword>
<dbReference type="InterPro" id="IPR002919">
    <property type="entry name" value="TIL_dom"/>
</dbReference>
<protein>
    <recommendedName>
        <fullName evidence="5">TIL domain-containing protein</fullName>
    </recommendedName>
</protein>
<organism evidence="6 7">
    <name type="scientific">Mesorhabditis spiculigera</name>
    <dbReference type="NCBI Taxonomy" id="96644"/>
    <lineage>
        <taxon>Eukaryota</taxon>
        <taxon>Metazoa</taxon>
        <taxon>Ecdysozoa</taxon>
        <taxon>Nematoda</taxon>
        <taxon>Chromadorea</taxon>
        <taxon>Rhabditida</taxon>
        <taxon>Rhabditina</taxon>
        <taxon>Rhabditomorpha</taxon>
        <taxon>Rhabditoidea</taxon>
        <taxon>Rhabditidae</taxon>
        <taxon>Mesorhabditinae</taxon>
        <taxon>Mesorhabditis</taxon>
    </lineage>
</organism>
<feature type="chain" id="PRO_5041363674" description="TIL domain-containing protein" evidence="4">
    <location>
        <begin position="18"/>
        <end position="107"/>
    </location>
</feature>
<comment type="caution">
    <text evidence="6">The sequence shown here is derived from an EMBL/GenBank/DDBJ whole genome shotgun (WGS) entry which is preliminary data.</text>
</comment>
<dbReference type="PANTHER" id="PTHR23259">
    <property type="entry name" value="RIDDLE"/>
    <property type="match status" value="1"/>
</dbReference>
<gene>
    <name evidence="6" type="ORF">MSPICULIGERA_LOCUS4030</name>
</gene>
<evidence type="ECO:0000313" key="7">
    <source>
        <dbReference type="Proteomes" id="UP001177023"/>
    </source>
</evidence>
<feature type="signal peptide" evidence="4">
    <location>
        <begin position="1"/>
        <end position="17"/>
    </location>
</feature>
<evidence type="ECO:0000256" key="4">
    <source>
        <dbReference type="SAM" id="SignalP"/>
    </source>
</evidence>
<evidence type="ECO:0000256" key="1">
    <source>
        <dbReference type="ARBA" id="ARBA00022690"/>
    </source>
</evidence>
<feature type="domain" description="TIL" evidence="5">
    <location>
        <begin position="53"/>
        <end position="106"/>
    </location>
</feature>